<evidence type="ECO:0000313" key="1">
    <source>
        <dbReference type="EMBL" id="KCW72679.1"/>
    </source>
</evidence>
<dbReference type="AlphaFoldDB" id="A0A059C351"/>
<reference evidence="1" key="1">
    <citation type="submission" date="2013-07" db="EMBL/GenBank/DDBJ databases">
        <title>The genome of Eucalyptus grandis.</title>
        <authorList>
            <person name="Schmutz J."/>
            <person name="Hayes R."/>
            <person name="Myburg A."/>
            <person name="Tuskan G."/>
            <person name="Grattapaglia D."/>
            <person name="Rokhsar D.S."/>
        </authorList>
    </citation>
    <scope>NUCLEOTIDE SEQUENCE</scope>
    <source>
        <tissue evidence="1">Leaf extractions</tissue>
    </source>
</reference>
<sequence length="89" mass="10269">MREQKEKAKREKTVAHKFHGPTMAFAFRVCVPPHFSLLPDHVLDELESNVRFAIFSFFLLLKICSVFNSHRTRQGSSIILGCVEVLPQR</sequence>
<dbReference type="EMBL" id="KK198757">
    <property type="protein sequence ID" value="KCW72679.1"/>
    <property type="molecule type" value="Genomic_DNA"/>
</dbReference>
<accession>A0A059C351</accession>
<name>A0A059C351_EUCGR</name>
<proteinExistence type="predicted"/>
<gene>
    <name evidence="1" type="ORF">EUGRSUZ_E01135</name>
</gene>
<organism evidence="1">
    <name type="scientific">Eucalyptus grandis</name>
    <name type="common">Flooded gum</name>
    <dbReference type="NCBI Taxonomy" id="71139"/>
    <lineage>
        <taxon>Eukaryota</taxon>
        <taxon>Viridiplantae</taxon>
        <taxon>Streptophyta</taxon>
        <taxon>Embryophyta</taxon>
        <taxon>Tracheophyta</taxon>
        <taxon>Spermatophyta</taxon>
        <taxon>Magnoliopsida</taxon>
        <taxon>eudicotyledons</taxon>
        <taxon>Gunneridae</taxon>
        <taxon>Pentapetalae</taxon>
        <taxon>rosids</taxon>
        <taxon>malvids</taxon>
        <taxon>Myrtales</taxon>
        <taxon>Myrtaceae</taxon>
        <taxon>Myrtoideae</taxon>
        <taxon>Eucalypteae</taxon>
        <taxon>Eucalyptus</taxon>
    </lineage>
</organism>
<dbReference type="InParanoid" id="A0A059C351"/>
<dbReference type="Gramene" id="KCW72679">
    <property type="protein sequence ID" value="KCW72679"/>
    <property type="gene ID" value="EUGRSUZ_E01135"/>
</dbReference>
<protein>
    <submittedName>
        <fullName evidence="1">Uncharacterized protein</fullName>
    </submittedName>
</protein>